<dbReference type="Proteomes" id="UP000054538">
    <property type="component" value="Unassembled WGS sequence"/>
</dbReference>
<gene>
    <name evidence="1" type="ORF">PAXRUDRAFT_833352</name>
</gene>
<organism evidence="1 2">
    <name type="scientific">Paxillus rubicundulus Ve08.2h10</name>
    <dbReference type="NCBI Taxonomy" id="930991"/>
    <lineage>
        <taxon>Eukaryota</taxon>
        <taxon>Fungi</taxon>
        <taxon>Dikarya</taxon>
        <taxon>Basidiomycota</taxon>
        <taxon>Agaricomycotina</taxon>
        <taxon>Agaricomycetes</taxon>
        <taxon>Agaricomycetidae</taxon>
        <taxon>Boletales</taxon>
        <taxon>Paxilineae</taxon>
        <taxon>Paxillaceae</taxon>
        <taxon>Paxillus</taxon>
    </lineage>
</organism>
<dbReference type="AlphaFoldDB" id="A0A0D0DA44"/>
<evidence type="ECO:0000313" key="1">
    <source>
        <dbReference type="EMBL" id="KIK80751.1"/>
    </source>
</evidence>
<dbReference type="EMBL" id="KN825945">
    <property type="protein sequence ID" value="KIK80751.1"/>
    <property type="molecule type" value="Genomic_DNA"/>
</dbReference>
<reference evidence="2" key="2">
    <citation type="submission" date="2015-01" db="EMBL/GenBank/DDBJ databases">
        <title>Evolutionary Origins and Diversification of the Mycorrhizal Mutualists.</title>
        <authorList>
            <consortium name="DOE Joint Genome Institute"/>
            <consortium name="Mycorrhizal Genomics Consortium"/>
            <person name="Kohler A."/>
            <person name="Kuo A."/>
            <person name="Nagy L.G."/>
            <person name="Floudas D."/>
            <person name="Copeland A."/>
            <person name="Barry K.W."/>
            <person name="Cichocki N."/>
            <person name="Veneault-Fourrey C."/>
            <person name="LaButti K."/>
            <person name="Lindquist E.A."/>
            <person name="Lipzen A."/>
            <person name="Lundell T."/>
            <person name="Morin E."/>
            <person name="Murat C."/>
            <person name="Riley R."/>
            <person name="Ohm R."/>
            <person name="Sun H."/>
            <person name="Tunlid A."/>
            <person name="Henrissat B."/>
            <person name="Grigoriev I.V."/>
            <person name="Hibbett D.S."/>
            <person name="Martin F."/>
        </authorList>
    </citation>
    <scope>NUCLEOTIDE SEQUENCE [LARGE SCALE GENOMIC DNA]</scope>
    <source>
        <strain evidence="2">Ve08.2h10</strain>
    </source>
</reference>
<accession>A0A0D0DA44</accession>
<sequence>MCWQKQLWDGWNESLKVGTDHMVTTQLHQYMFGSPQCDGTGENACGDVSVLVKPL</sequence>
<dbReference type="InParanoid" id="A0A0D0DA44"/>
<protein>
    <submittedName>
        <fullName evidence="1">Uncharacterized protein</fullName>
    </submittedName>
</protein>
<evidence type="ECO:0000313" key="2">
    <source>
        <dbReference type="Proteomes" id="UP000054538"/>
    </source>
</evidence>
<dbReference type="HOGENOM" id="CLU_3033018_0_0_1"/>
<reference evidence="1 2" key="1">
    <citation type="submission" date="2014-04" db="EMBL/GenBank/DDBJ databases">
        <authorList>
            <consortium name="DOE Joint Genome Institute"/>
            <person name="Kuo A."/>
            <person name="Kohler A."/>
            <person name="Jargeat P."/>
            <person name="Nagy L.G."/>
            <person name="Floudas D."/>
            <person name="Copeland A."/>
            <person name="Barry K.W."/>
            <person name="Cichocki N."/>
            <person name="Veneault-Fourrey C."/>
            <person name="LaButti K."/>
            <person name="Lindquist E.A."/>
            <person name="Lipzen A."/>
            <person name="Lundell T."/>
            <person name="Morin E."/>
            <person name="Murat C."/>
            <person name="Sun H."/>
            <person name="Tunlid A."/>
            <person name="Henrissat B."/>
            <person name="Grigoriev I.V."/>
            <person name="Hibbett D.S."/>
            <person name="Martin F."/>
            <person name="Nordberg H.P."/>
            <person name="Cantor M.N."/>
            <person name="Hua S.X."/>
        </authorList>
    </citation>
    <scope>NUCLEOTIDE SEQUENCE [LARGE SCALE GENOMIC DNA]</scope>
    <source>
        <strain evidence="1 2">Ve08.2h10</strain>
    </source>
</reference>
<keyword evidence="2" id="KW-1185">Reference proteome</keyword>
<proteinExistence type="predicted"/>
<name>A0A0D0DA44_9AGAM</name>